<dbReference type="Gene3D" id="1.10.443.10">
    <property type="entry name" value="Intergrase catalytic core"/>
    <property type="match status" value="1"/>
</dbReference>
<dbReference type="InterPro" id="IPR011010">
    <property type="entry name" value="DNA_brk_join_enz"/>
</dbReference>
<evidence type="ECO:0000313" key="4">
    <source>
        <dbReference type="Proteomes" id="UP000826540"/>
    </source>
</evidence>
<evidence type="ECO:0000256" key="1">
    <source>
        <dbReference type="ARBA" id="ARBA00023172"/>
    </source>
</evidence>
<name>A0ABX8WUJ1_9CYAN</name>
<evidence type="ECO:0000313" key="3">
    <source>
        <dbReference type="EMBL" id="QYX30072.1"/>
    </source>
</evidence>
<gene>
    <name evidence="3" type="ORF">K2F26_13990</name>
</gene>
<dbReference type="RefSeq" id="WP_220608319.1">
    <property type="nucleotide sequence ID" value="NZ_CP080598.1"/>
</dbReference>
<reference evidence="3 4" key="1">
    <citation type="journal article" date="2022" name="J. Am. Chem. Soc.">
        <title>Biosynthesis of Guanitoxin Enables Global Environmental Detection in Freshwater Cyanobacteria.</title>
        <authorList>
            <person name="Lima S.T."/>
            <person name="Fallon T.R."/>
            <person name="Cordoza J.L."/>
            <person name="Chekan J.R."/>
            <person name="Delbaje E."/>
            <person name="Hopiavuori A.R."/>
            <person name="Alvarenga D.O."/>
            <person name="Wood S.M."/>
            <person name="Luhavaya H."/>
            <person name="Baumgartner J.T."/>
            <person name="Dorr F.A."/>
            <person name="Etchegaray A."/>
            <person name="Pinto E."/>
            <person name="McKinnie S.M.K."/>
            <person name="Fiore M.F."/>
            <person name="Moore B.S."/>
        </authorList>
    </citation>
    <scope>NUCLEOTIDE SEQUENCE [LARGE SCALE GENOMIC DNA]</scope>
    <source>
        <strain evidence="3 4">ITEP-024</strain>
    </source>
</reference>
<dbReference type="Proteomes" id="UP000826540">
    <property type="component" value="Chromosome"/>
</dbReference>
<dbReference type="InterPro" id="IPR013762">
    <property type="entry name" value="Integrase-like_cat_sf"/>
</dbReference>
<protein>
    <submittedName>
        <fullName evidence="3">Integrase</fullName>
    </submittedName>
</protein>
<organism evidence="3 4">
    <name type="scientific">Sphaerospermopsis torques-reginae ITEP-024</name>
    <dbReference type="NCBI Taxonomy" id="984208"/>
    <lineage>
        <taxon>Bacteria</taxon>
        <taxon>Bacillati</taxon>
        <taxon>Cyanobacteriota</taxon>
        <taxon>Cyanophyceae</taxon>
        <taxon>Nostocales</taxon>
        <taxon>Aphanizomenonaceae</taxon>
        <taxon>Sphaerospermopsis</taxon>
        <taxon>Sphaerospermopsis torques-reginae</taxon>
    </lineage>
</organism>
<keyword evidence="4" id="KW-1185">Reference proteome</keyword>
<feature type="coiled-coil region" evidence="2">
    <location>
        <begin position="106"/>
        <end position="143"/>
    </location>
</feature>
<sequence>MLYIPDDTKTGEREVYPLYPQWVERFDLLNISQCESEGSCLEYKVSQLNKLFHKYGFKNPAYDLRHRYAIRSSELGVIVDIAAKWMGHSVEEHCKTYQRWMQKSTHDKAFDKLIKADEELTELERLKLENQWLKDENSKLRTMLIQLGVESD</sequence>
<keyword evidence="1" id="KW-0233">DNA recombination</keyword>
<dbReference type="EMBL" id="CP080598">
    <property type="protein sequence ID" value="QYX30072.1"/>
    <property type="molecule type" value="Genomic_DNA"/>
</dbReference>
<dbReference type="SUPFAM" id="SSF56349">
    <property type="entry name" value="DNA breaking-rejoining enzymes"/>
    <property type="match status" value="1"/>
</dbReference>
<accession>A0ABX8WUJ1</accession>
<evidence type="ECO:0000256" key="2">
    <source>
        <dbReference type="SAM" id="Coils"/>
    </source>
</evidence>
<proteinExistence type="predicted"/>
<keyword evidence="2" id="KW-0175">Coiled coil</keyword>